<dbReference type="EMBL" id="ONZQ02000006">
    <property type="protein sequence ID" value="SPO02214.1"/>
    <property type="molecule type" value="Genomic_DNA"/>
</dbReference>
<organism evidence="8 9">
    <name type="scientific">Cephalotrichum gorgonifer</name>
    <dbReference type="NCBI Taxonomy" id="2041049"/>
    <lineage>
        <taxon>Eukaryota</taxon>
        <taxon>Fungi</taxon>
        <taxon>Dikarya</taxon>
        <taxon>Ascomycota</taxon>
        <taxon>Pezizomycotina</taxon>
        <taxon>Sordariomycetes</taxon>
        <taxon>Hypocreomycetidae</taxon>
        <taxon>Microascales</taxon>
        <taxon>Microascaceae</taxon>
        <taxon>Cephalotrichum</taxon>
    </lineage>
</organism>
<sequence>MAEDNAPAGANLQDLDRMDDGDSLTQPPIAGPRKSPDTEMATPPNPRSRSRSSSQFSLGRSLGASLTGPVLHEQWTPSISANDLPSDLLAESELLQQPPARDPDARRTNAPHNKRPPGDTLELTARPPAAKRARRALFDAAVDAPEPAPPRSRSLPSRSRWRERGGQMAAEFYSSLRDLSSRAAIGEARSTADSVSKARLAQGTVQVPPGPPKYPRRLQDEGDSCVDASAMGSLLGVGALELLDSDWRPAFVVDLSDPAVRCQASLRIFHVNEILRSSSAMLELLGVVGERVTACAEFLRFKSWILDAGDSTRQGGPPTHAYGGVEWTYVTLRDRFRFVTGNKVPTSYENPPNILGAPIAGPLSFRNADAHGLGVDGNSAGPAPQVASPQPTTKLSFDWTRIPLTDETPEHIRVARSVDWASTPLGPMKFWSSNLRIMANLVMASPHPASLYWGPKNVVIYNEAYVEIAGRKHPSLMGKSYENPFSSIWEQLDPVFRAARQSGESMMKYDDHIFVDRQGYVEEVYFTWSIVPVLDEEGEVVGVYNPAFENTRRRIGERRMLTLRKITEMMSTVTDVEGLWCQLLQGLEPNSYDIPCALIYSVDDDVRRTPSSPPATNSWNPGRVTLEGSIGFPADHPSAIPHLDLRTSNEGFAPYMRQALMAKESPVILSAEDGSLPSSLLEDLELRGFDAPCHTALILAIHASPADADSVVAFAVLGINPRRPFDDDFRLFISLLSCQLETSVASLTLLEEEVRRGRTAAMIAAQDKQKLSKQLIQRTQEAVESEYRFARMAEFAPVGMFIAEPSGNINYCNDMWWEISRYPRAADSGVDTWMDSVLEDDIAEVRRAWAELTEKKIAVTHEFRFNYRRRQNAAGGQMMDTWVLMSAYPEKDAAGNVKSIFGCLTDISSQKWAEYSQKQRREEAVELKRQQENFIDITSHEMRNPLSAILQCADEVLNNIAEFRAAEGKGGLDLGAMLDCCADAANTISFCANHQKRIVDDILTLSKLDSQLLMVTPVLVQPVAVVETVLKMFQTELASRDILVEFCVEQPYLDYGIDWVRIDPSRLRQVVINLMTNAIKFTQNREQRVIVVSVSASKQVGGDGSVDGNVHGGGGKVTYFPRATEDPDITKDEEWGEGEEINLHFSVQDTGPGLTPDEIKVLFQRFSQASPRTHVQYGGSGLGLFVSRMLTELQGGQIGVMSQKGVGSTFTFYIKSRRAEGPEA</sequence>
<reference evidence="8" key="1">
    <citation type="submission" date="2018-03" db="EMBL/GenBank/DDBJ databases">
        <authorList>
            <person name="Guldener U."/>
        </authorList>
    </citation>
    <scope>NUCLEOTIDE SEQUENCE</scope>
</reference>
<evidence type="ECO:0000256" key="5">
    <source>
        <dbReference type="ARBA" id="ARBA00022777"/>
    </source>
</evidence>
<name>A0AAE8MYZ6_9PEZI</name>
<dbReference type="GO" id="GO:0000155">
    <property type="term" value="F:phosphorelay sensor kinase activity"/>
    <property type="evidence" value="ECO:0007669"/>
    <property type="project" value="InterPro"/>
</dbReference>
<feature type="non-terminal residue" evidence="8">
    <location>
        <position position="1224"/>
    </location>
</feature>
<evidence type="ECO:0000259" key="7">
    <source>
        <dbReference type="PROSITE" id="PS50109"/>
    </source>
</evidence>
<keyword evidence="5 8" id="KW-0418">Kinase</keyword>
<keyword evidence="3" id="KW-0597">Phosphoprotein</keyword>
<dbReference type="SUPFAM" id="SSF55874">
    <property type="entry name" value="ATPase domain of HSP90 chaperone/DNA topoisomerase II/histidine kinase"/>
    <property type="match status" value="1"/>
</dbReference>
<dbReference type="InterPro" id="IPR035965">
    <property type="entry name" value="PAS-like_dom_sf"/>
</dbReference>
<dbReference type="Gene3D" id="3.30.565.10">
    <property type="entry name" value="Histidine kinase-like ATPase, C-terminal domain"/>
    <property type="match status" value="1"/>
</dbReference>
<feature type="domain" description="Histidine kinase" evidence="7">
    <location>
        <begin position="937"/>
        <end position="1218"/>
    </location>
</feature>
<dbReference type="SUPFAM" id="SSF47384">
    <property type="entry name" value="Homodimeric domain of signal transducing histidine kinase"/>
    <property type="match status" value="1"/>
</dbReference>
<feature type="compositionally biased region" description="Low complexity" evidence="6">
    <location>
        <begin position="139"/>
        <end position="158"/>
    </location>
</feature>
<evidence type="ECO:0000256" key="4">
    <source>
        <dbReference type="ARBA" id="ARBA00022679"/>
    </source>
</evidence>
<comment type="caution">
    <text evidence="8">The sequence shown here is derived from an EMBL/GenBank/DDBJ whole genome shotgun (WGS) entry which is preliminary data.</text>
</comment>
<evidence type="ECO:0000313" key="8">
    <source>
        <dbReference type="EMBL" id="SPO02214.1"/>
    </source>
</evidence>
<feature type="region of interest" description="Disordered" evidence="6">
    <location>
        <begin position="1"/>
        <end position="65"/>
    </location>
</feature>
<dbReference type="InterPro" id="IPR036890">
    <property type="entry name" value="HATPase_C_sf"/>
</dbReference>
<dbReference type="InterPro" id="IPR004358">
    <property type="entry name" value="Sig_transdc_His_kin-like_C"/>
</dbReference>
<dbReference type="Pfam" id="PF02518">
    <property type="entry name" value="HATPase_c"/>
    <property type="match status" value="1"/>
</dbReference>
<dbReference type="InterPro" id="IPR036097">
    <property type="entry name" value="HisK_dim/P_sf"/>
</dbReference>
<dbReference type="SUPFAM" id="SSF55785">
    <property type="entry name" value="PYP-like sensor domain (PAS domain)"/>
    <property type="match status" value="2"/>
</dbReference>
<accession>A0AAE8MYZ6</accession>
<evidence type="ECO:0000256" key="2">
    <source>
        <dbReference type="ARBA" id="ARBA00012438"/>
    </source>
</evidence>
<comment type="catalytic activity">
    <reaction evidence="1">
        <text>ATP + protein L-histidine = ADP + protein N-phospho-L-histidine.</text>
        <dbReference type="EC" id="2.7.13.3"/>
    </reaction>
</comment>
<dbReference type="EC" id="2.7.13.3" evidence="2"/>
<dbReference type="Pfam" id="PF00989">
    <property type="entry name" value="PAS"/>
    <property type="match status" value="1"/>
</dbReference>
<gene>
    <name evidence="8" type="ORF">DNG_04887</name>
</gene>
<dbReference type="CDD" id="cd00130">
    <property type="entry name" value="PAS"/>
    <property type="match status" value="1"/>
</dbReference>
<dbReference type="InterPro" id="IPR005467">
    <property type="entry name" value="His_kinase_dom"/>
</dbReference>
<dbReference type="InterPro" id="IPR000014">
    <property type="entry name" value="PAS"/>
</dbReference>
<keyword evidence="4" id="KW-0808">Transferase</keyword>
<feature type="compositionally biased region" description="Low complexity" evidence="6">
    <location>
        <begin position="51"/>
        <end position="61"/>
    </location>
</feature>
<evidence type="ECO:0000256" key="1">
    <source>
        <dbReference type="ARBA" id="ARBA00000085"/>
    </source>
</evidence>
<dbReference type="SMART" id="SM00388">
    <property type="entry name" value="HisKA"/>
    <property type="match status" value="1"/>
</dbReference>
<evidence type="ECO:0000313" key="9">
    <source>
        <dbReference type="Proteomes" id="UP001187682"/>
    </source>
</evidence>
<dbReference type="InterPro" id="IPR003594">
    <property type="entry name" value="HATPase_dom"/>
</dbReference>
<dbReference type="PRINTS" id="PR00344">
    <property type="entry name" value="BCTRLSENSOR"/>
</dbReference>
<dbReference type="SMART" id="SM00387">
    <property type="entry name" value="HATPase_c"/>
    <property type="match status" value="1"/>
</dbReference>
<evidence type="ECO:0000256" key="6">
    <source>
        <dbReference type="SAM" id="MobiDB-lite"/>
    </source>
</evidence>
<dbReference type="InterPro" id="IPR003661">
    <property type="entry name" value="HisK_dim/P_dom"/>
</dbReference>
<keyword evidence="9" id="KW-1185">Reference proteome</keyword>
<dbReference type="PANTHER" id="PTHR43047">
    <property type="entry name" value="TWO-COMPONENT HISTIDINE PROTEIN KINASE"/>
    <property type="match status" value="1"/>
</dbReference>
<dbReference type="PROSITE" id="PS50109">
    <property type="entry name" value="HIS_KIN"/>
    <property type="match status" value="1"/>
</dbReference>
<dbReference type="Gene3D" id="3.30.450.20">
    <property type="entry name" value="PAS domain"/>
    <property type="match status" value="2"/>
</dbReference>
<dbReference type="Pfam" id="PF26131">
    <property type="entry name" value="PAS-like"/>
    <property type="match status" value="1"/>
</dbReference>
<dbReference type="Proteomes" id="UP001187682">
    <property type="component" value="Unassembled WGS sequence"/>
</dbReference>
<protein>
    <recommendedName>
        <fullName evidence="2">histidine kinase</fullName>
        <ecNumber evidence="2">2.7.13.3</ecNumber>
    </recommendedName>
</protein>
<dbReference type="AlphaFoldDB" id="A0AAE8MYZ6"/>
<dbReference type="CDD" id="cd00082">
    <property type="entry name" value="HisKA"/>
    <property type="match status" value="1"/>
</dbReference>
<feature type="region of interest" description="Disordered" evidence="6">
    <location>
        <begin position="77"/>
        <end position="163"/>
    </location>
</feature>
<dbReference type="NCBIfam" id="TIGR00229">
    <property type="entry name" value="sensory_box"/>
    <property type="match status" value="1"/>
</dbReference>
<dbReference type="InterPro" id="IPR058846">
    <property type="entry name" value="PAS-like"/>
</dbReference>
<proteinExistence type="predicted"/>
<dbReference type="InterPro" id="IPR013767">
    <property type="entry name" value="PAS_fold"/>
</dbReference>
<evidence type="ECO:0000256" key="3">
    <source>
        <dbReference type="ARBA" id="ARBA00022553"/>
    </source>
</evidence>
<dbReference type="Gene3D" id="1.10.287.130">
    <property type="match status" value="1"/>
</dbReference>